<organism evidence="1 2">
    <name type="scientific">Shewanella litoralis</name>
    <dbReference type="NCBI Taxonomy" id="2282700"/>
    <lineage>
        <taxon>Bacteria</taxon>
        <taxon>Pseudomonadati</taxon>
        <taxon>Pseudomonadota</taxon>
        <taxon>Gammaproteobacteria</taxon>
        <taxon>Alteromonadales</taxon>
        <taxon>Shewanellaceae</taxon>
        <taxon>Shewanella</taxon>
    </lineage>
</organism>
<name>A0ABQ2RBT8_9GAMM</name>
<accession>A0ABQ2RBT8</accession>
<reference evidence="2" key="1">
    <citation type="journal article" date="2019" name="Int. J. Syst. Evol. Microbiol.">
        <title>The Global Catalogue of Microorganisms (GCM) 10K type strain sequencing project: providing services to taxonomists for standard genome sequencing and annotation.</title>
        <authorList>
            <consortium name="The Broad Institute Genomics Platform"/>
            <consortium name="The Broad Institute Genome Sequencing Center for Infectious Disease"/>
            <person name="Wu L."/>
            <person name="Ma J."/>
        </authorList>
    </citation>
    <scope>NUCLEOTIDE SEQUENCE [LARGE SCALE GENOMIC DNA]</scope>
    <source>
        <strain evidence="2">JCM 32306</strain>
    </source>
</reference>
<comment type="caution">
    <text evidence="1">The sequence shown here is derived from an EMBL/GenBank/DDBJ whole genome shotgun (WGS) entry which is preliminary data.</text>
</comment>
<sequence length="76" mass="8829">MAADFIIDKRQFYITFNLNRSNCWACFSQFELTQYRKTLTGQFSGIKKPASAGFYDTFTYRYFNTSASCSLTLDTD</sequence>
<dbReference type="EMBL" id="BMQX01000014">
    <property type="protein sequence ID" value="GGQ21299.1"/>
    <property type="molecule type" value="Genomic_DNA"/>
</dbReference>
<gene>
    <name evidence="1" type="ORF">GCM10009411_21920</name>
</gene>
<proteinExistence type="predicted"/>
<protein>
    <submittedName>
        <fullName evidence="1">Uncharacterized protein</fullName>
    </submittedName>
</protein>
<keyword evidence="2" id="KW-1185">Reference proteome</keyword>
<dbReference type="Proteomes" id="UP000619118">
    <property type="component" value="Unassembled WGS sequence"/>
</dbReference>
<evidence type="ECO:0000313" key="2">
    <source>
        <dbReference type="Proteomes" id="UP000619118"/>
    </source>
</evidence>
<evidence type="ECO:0000313" key="1">
    <source>
        <dbReference type="EMBL" id="GGQ21299.1"/>
    </source>
</evidence>